<dbReference type="AlphaFoldDB" id="G0NYT9"/>
<reference evidence="3" key="1">
    <citation type="submission" date="2011-07" db="EMBL/GenBank/DDBJ databases">
        <authorList>
            <consortium name="Caenorhabditis brenneri Sequencing and Analysis Consortium"/>
            <person name="Wilson R.K."/>
        </authorList>
    </citation>
    <scope>NUCLEOTIDE SEQUENCE [LARGE SCALE GENOMIC DNA]</scope>
    <source>
        <strain evidence="3">PB2801</strain>
    </source>
</reference>
<accession>G0NYT9</accession>
<name>G0NYT9_CAEBE</name>
<dbReference type="HOGENOM" id="CLU_116890_0_0_1"/>
<dbReference type="OrthoDB" id="5805629at2759"/>
<evidence type="ECO:0000313" key="2">
    <source>
        <dbReference type="EMBL" id="EGT40213.1"/>
    </source>
</evidence>
<dbReference type="Proteomes" id="UP000008068">
    <property type="component" value="Unassembled WGS sequence"/>
</dbReference>
<dbReference type="EMBL" id="GL379984">
    <property type="protein sequence ID" value="EGT40213.1"/>
    <property type="molecule type" value="Genomic_DNA"/>
</dbReference>
<feature type="signal peptide" evidence="1">
    <location>
        <begin position="1"/>
        <end position="19"/>
    </location>
</feature>
<dbReference type="OMA" id="ENIAGNH"/>
<feature type="chain" id="PRO_5003406031" evidence="1">
    <location>
        <begin position="20"/>
        <end position="159"/>
    </location>
</feature>
<protein>
    <submittedName>
        <fullName evidence="2">Uncharacterized protein</fullName>
    </submittedName>
</protein>
<sequence>MVSFATIALFSSLVIVASGFSVRTPSKNTVQDAHEQLNKLIRCWEPVDSAKPSSGYTLSEPIYELCSYMPDPKNWEKFFVNGVDMDSDDYTHVLALFADIIPGYGMLNVCLQEAFQFHAQNHPSQTSLRCLCKREGCNLPKGFTKFLELNKLPMPEVVF</sequence>
<keyword evidence="1" id="KW-0732">Signal</keyword>
<dbReference type="Pfam" id="PF17305">
    <property type="entry name" value="DUF5354"/>
    <property type="match status" value="1"/>
</dbReference>
<dbReference type="FunCoup" id="G0NYT9">
    <property type="interactions" value="107"/>
</dbReference>
<dbReference type="PANTHER" id="PTHR31712">
    <property type="entry name" value="DIETARY RESTRICTION OVER EXPRESSED"/>
    <property type="match status" value="1"/>
</dbReference>
<keyword evidence="3" id="KW-1185">Reference proteome</keyword>
<organism evidence="3">
    <name type="scientific">Caenorhabditis brenneri</name>
    <name type="common">Nematode worm</name>
    <dbReference type="NCBI Taxonomy" id="135651"/>
    <lineage>
        <taxon>Eukaryota</taxon>
        <taxon>Metazoa</taxon>
        <taxon>Ecdysozoa</taxon>
        <taxon>Nematoda</taxon>
        <taxon>Chromadorea</taxon>
        <taxon>Rhabditida</taxon>
        <taxon>Rhabditina</taxon>
        <taxon>Rhabditomorpha</taxon>
        <taxon>Rhabditoidea</taxon>
        <taxon>Rhabditidae</taxon>
        <taxon>Peloderinae</taxon>
        <taxon>Caenorhabditis</taxon>
    </lineage>
</organism>
<evidence type="ECO:0000256" key="1">
    <source>
        <dbReference type="SAM" id="SignalP"/>
    </source>
</evidence>
<dbReference type="eggNOG" id="ENOG502THG1">
    <property type="taxonomic scope" value="Eukaryota"/>
</dbReference>
<dbReference type="STRING" id="135651.G0NYT9"/>
<proteinExistence type="predicted"/>
<dbReference type="PANTHER" id="PTHR31712:SF0">
    <property type="entry name" value="DIETARY RESTRICTION OVER EXPRESSED-RELATED"/>
    <property type="match status" value="1"/>
</dbReference>
<gene>
    <name evidence="2" type="ORF">CAEBREN_19921</name>
</gene>
<evidence type="ECO:0000313" key="3">
    <source>
        <dbReference type="Proteomes" id="UP000008068"/>
    </source>
</evidence>
<dbReference type="InParanoid" id="G0NYT9"/>
<dbReference type="InterPro" id="IPR035291">
    <property type="entry name" value="DUF5354"/>
</dbReference>